<dbReference type="EMBL" id="JELW01000002">
    <property type="protein sequence ID" value="EXV04417.1"/>
    <property type="molecule type" value="Genomic_DNA"/>
</dbReference>
<protein>
    <submittedName>
        <fullName evidence="1">Uncharacterized protein</fullName>
    </submittedName>
</protein>
<name>A0A0A1V2C3_9HYPO</name>
<proteinExistence type="predicted"/>
<dbReference type="AlphaFoldDB" id="A0A0A1V2C3"/>
<sequence>MATPNARNILLSGPSIRKNSVFTRSIQLPPELLPQLPQNQPTAQSSTIPRATVDPWMFIAPFSRACNYCITYYSVLSPSSAFPGGGQAFVQPTPPMQVEPIHKPSLVDKLGPARPFSRRTRPPFCLLFYTQKSQPCAYWPSFSFTRTRHRAESSAHKSLWRHEAQVLCISGFLYNAPNTQNAAAMNSYNQQGEASQLRFRLKNDVIS</sequence>
<gene>
    <name evidence="1" type="ORF">X797_002090</name>
</gene>
<organism evidence="1 2">
    <name type="scientific">Metarhizium robertsii</name>
    <dbReference type="NCBI Taxonomy" id="568076"/>
    <lineage>
        <taxon>Eukaryota</taxon>
        <taxon>Fungi</taxon>
        <taxon>Dikarya</taxon>
        <taxon>Ascomycota</taxon>
        <taxon>Pezizomycotina</taxon>
        <taxon>Sordariomycetes</taxon>
        <taxon>Hypocreomycetidae</taxon>
        <taxon>Hypocreales</taxon>
        <taxon>Clavicipitaceae</taxon>
        <taxon>Metarhizium</taxon>
    </lineage>
</organism>
<dbReference type="Proteomes" id="UP000030151">
    <property type="component" value="Unassembled WGS sequence"/>
</dbReference>
<dbReference type="HOGENOM" id="CLU_1326671_0_0_1"/>
<evidence type="ECO:0000313" key="1">
    <source>
        <dbReference type="EMBL" id="EXV04417.1"/>
    </source>
</evidence>
<reference evidence="1 2" key="1">
    <citation type="submission" date="2014-02" db="EMBL/GenBank/DDBJ databases">
        <title>The genome sequence of the entomopathogenic fungus Metarhizium robertsii ARSEF 2575.</title>
        <authorList>
            <person name="Giuliano Garisto Donzelli B."/>
            <person name="Roe B.A."/>
            <person name="Macmil S.L."/>
            <person name="Krasnoff S.B."/>
            <person name="Gibson D.M."/>
        </authorList>
    </citation>
    <scope>NUCLEOTIDE SEQUENCE [LARGE SCALE GENOMIC DNA]</scope>
    <source>
        <strain evidence="1 2">ARSEF 2575</strain>
    </source>
</reference>
<accession>A0A0A1V2C3</accession>
<comment type="caution">
    <text evidence="1">The sequence shown here is derived from an EMBL/GenBank/DDBJ whole genome shotgun (WGS) entry which is preliminary data.</text>
</comment>
<evidence type="ECO:0000313" key="2">
    <source>
        <dbReference type="Proteomes" id="UP000030151"/>
    </source>
</evidence>